<dbReference type="Proteomes" id="UP000694395">
    <property type="component" value="Chromosome 2"/>
</dbReference>
<accession>A0A8K9X257</accession>
<dbReference type="PANTHER" id="PTHR15031:SF4">
    <property type="entry name" value="CARTILAGE INTERMEDIATE LAYER PROTEIN 1"/>
    <property type="match status" value="1"/>
</dbReference>
<keyword evidence="3" id="KW-0732">Signal</keyword>
<feature type="domain" description="WxxW" evidence="5">
    <location>
        <begin position="30"/>
        <end position="117"/>
    </location>
</feature>
<evidence type="ECO:0000313" key="7">
    <source>
        <dbReference type="Proteomes" id="UP000694395"/>
    </source>
</evidence>
<dbReference type="InterPro" id="IPR025155">
    <property type="entry name" value="WxxW_domain"/>
</dbReference>
<sequence>ATRIKASHQYATTTRSESDVVLMFVTVCEWSDWISKYYPSVGPEGGDFETIENIRKSGIDICSQPKEVECRAKDNIYVPLSELGQNVECNPSVGLICRNKDQGIPPICYNYEIRVRCCVDTVCEWSDWISKYYPSVGPEGGDFETIENIRKSGIDICSQPKEVECRAKENIYVPLSELGQNVECNPSVGLICRNKDQGIPPICYNYEIRVRCIPPICYN</sequence>
<reference evidence="6" key="2">
    <citation type="submission" date="2025-08" db="UniProtKB">
        <authorList>
            <consortium name="Ensembl"/>
        </authorList>
    </citation>
    <scope>IDENTIFICATION</scope>
</reference>
<feature type="domain" description="WxxW" evidence="5">
    <location>
        <begin position="125"/>
        <end position="212"/>
    </location>
</feature>
<dbReference type="GO" id="GO:0005576">
    <property type="term" value="C:extracellular region"/>
    <property type="evidence" value="ECO:0007669"/>
    <property type="project" value="UniProtKB-SubCell"/>
</dbReference>
<dbReference type="InterPro" id="IPR039675">
    <property type="entry name" value="CILP1/CILP2"/>
</dbReference>
<proteinExistence type="predicted"/>
<dbReference type="Ensembl" id="ENSOMYT00000156182.1">
    <property type="protein sequence ID" value="ENSOMYP00000126551.1"/>
    <property type="gene ID" value="ENSOMYG00000027086.2"/>
</dbReference>
<keyword evidence="7" id="KW-1185">Reference proteome</keyword>
<protein>
    <recommendedName>
        <fullName evidence="5">WxxW domain-containing protein</fullName>
    </recommendedName>
</protein>
<organism evidence="6 7">
    <name type="scientific">Oncorhynchus mykiss</name>
    <name type="common">Rainbow trout</name>
    <name type="synonym">Salmo gairdneri</name>
    <dbReference type="NCBI Taxonomy" id="8022"/>
    <lineage>
        <taxon>Eukaryota</taxon>
        <taxon>Metazoa</taxon>
        <taxon>Chordata</taxon>
        <taxon>Craniata</taxon>
        <taxon>Vertebrata</taxon>
        <taxon>Euteleostomi</taxon>
        <taxon>Actinopterygii</taxon>
        <taxon>Neopterygii</taxon>
        <taxon>Teleostei</taxon>
        <taxon>Protacanthopterygii</taxon>
        <taxon>Salmoniformes</taxon>
        <taxon>Salmonidae</taxon>
        <taxon>Salmoninae</taxon>
        <taxon>Oncorhynchus</taxon>
    </lineage>
</organism>
<dbReference type="GeneTree" id="ENSGT00940000156076"/>
<name>A0A8K9X257_ONCMY</name>
<keyword evidence="4" id="KW-0325">Glycoprotein</keyword>
<keyword evidence="2" id="KW-0964">Secreted</keyword>
<reference evidence="6" key="1">
    <citation type="submission" date="2020-07" db="EMBL/GenBank/DDBJ databases">
        <title>A long reads based de novo assembly of the rainbow trout Arlee double haploid line genome.</title>
        <authorList>
            <person name="Gao G."/>
            <person name="Palti Y."/>
        </authorList>
    </citation>
    <scope>NUCLEOTIDE SEQUENCE [LARGE SCALE GENOMIC DNA]</scope>
</reference>
<evidence type="ECO:0000256" key="2">
    <source>
        <dbReference type="ARBA" id="ARBA00022525"/>
    </source>
</evidence>
<dbReference type="PANTHER" id="PTHR15031">
    <property type="entry name" value="CARTILAGE INTERMEDIATE LAYER PROTEIN CLIP"/>
    <property type="match status" value="1"/>
</dbReference>
<dbReference type="Pfam" id="PF13330">
    <property type="entry name" value="Mucin2_WxxW"/>
    <property type="match status" value="2"/>
</dbReference>
<evidence type="ECO:0000256" key="1">
    <source>
        <dbReference type="ARBA" id="ARBA00004613"/>
    </source>
</evidence>
<dbReference type="AlphaFoldDB" id="A0A8K9X257"/>
<evidence type="ECO:0000256" key="3">
    <source>
        <dbReference type="ARBA" id="ARBA00022729"/>
    </source>
</evidence>
<reference evidence="6" key="3">
    <citation type="submission" date="2025-09" db="UniProtKB">
        <authorList>
            <consortium name="Ensembl"/>
        </authorList>
    </citation>
    <scope>IDENTIFICATION</scope>
</reference>
<evidence type="ECO:0000313" key="6">
    <source>
        <dbReference type="Ensembl" id="ENSOMYP00000126551.1"/>
    </source>
</evidence>
<evidence type="ECO:0000259" key="5">
    <source>
        <dbReference type="Pfam" id="PF13330"/>
    </source>
</evidence>
<evidence type="ECO:0000256" key="4">
    <source>
        <dbReference type="ARBA" id="ARBA00023180"/>
    </source>
</evidence>
<comment type="subcellular location">
    <subcellularLocation>
        <location evidence="1">Secreted</location>
    </subcellularLocation>
</comment>